<dbReference type="GO" id="GO:0005737">
    <property type="term" value="C:cytoplasm"/>
    <property type="evidence" value="ECO:0000318"/>
    <property type="project" value="GO_Central"/>
</dbReference>
<feature type="region of interest" description="Disordered" evidence="10">
    <location>
        <begin position="823"/>
        <end position="858"/>
    </location>
</feature>
<feature type="compositionally biased region" description="Low complexity" evidence="10">
    <location>
        <begin position="247"/>
        <end position="258"/>
    </location>
</feature>
<dbReference type="STRING" id="3641.A0A061G244"/>
<dbReference type="SUPFAM" id="SSF56112">
    <property type="entry name" value="Protein kinase-like (PK-like)"/>
    <property type="match status" value="1"/>
</dbReference>
<gene>
    <name evidence="12" type="ORF">TCM_015207</name>
</gene>
<feature type="region of interest" description="Disordered" evidence="10">
    <location>
        <begin position="29"/>
        <end position="258"/>
    </location>
</feature>
<dbReference type="InterPro" id="IPR017441">
    <property type="entry name" value="Protein_kinase_ATP_BS"/>
</dbReference>
<feature type="region of interest" description="Disordered" evidence="10">
    <location>
        <begin position="287"/>
        <end position="415"/>
    </location>
</feature>
<dbReference type="CDD" id="cd06632">
    <property type="entry name" value="STKc_MEKK1_plant"/>
    <property type="match status" value="1"/>
</dbReference>
<dbReference type="SMART" id="SM00220">
    <property type="entry name" value="S_TKc"/>
    <property type="match status" value="1"/>
</dbReference>
<dbReference type="PANTHER" id="PTHR48016">
    <property type="entry name" value="MAP KINASE KINASE KINASE SSK2-RELATED-RELATED"/>
    <property type="match status" value="1"/>
</dbReference>
<keyword evidence="6 9" id="KW-0067">ATP-binding</keyword>
<feature type="domain" description="Protein kinase" evidence="11">
    <location>
        <begin position="413"/>
        <end position="669"/>
    </location>
</feature>
<feature type="compositionally biased region" description="Polar residues" evidence="10">
    <location>
        <begin position="384"/>
        <end position="396"/>
    </location>
</feature>
<feature type="binding site" evidence="9">
    <location>
        <position position="442"/>
    </location>
    <ligand>
        <name>ATP</name>
        <dbReference type="ChEBI" id="CHEBI:30616"/>
    </ligand>
</feature>
<feature type="compositionally biased region" description="Low complexity" evidence="10">
    <location>
        <begin position="841"/>
        <end position="858"/>
    </location>
</feature>
<comment type="similarity">
    <text evidence="1">Belongs to the protein kinase superfamily. STE Ser/Thr protein kinase family. MAP kinase kinase kinase subfamily.</text>
</comment>
<evidence type="ECO:0000256" key="5">
    <source>
        <dbReference type="ARBA" id="ARBA00022777"/>
    </source>
</evidence>
<dbReference type="Gramene" id="EOY23247">
    <property type="protein sequence ID" value="EOY23247"/>
    <property type="gene ID" value="TCM_015207"/>
</dbReference>
<dbReference type="InterPro" id="IPR050538">
    <property type="entry name" value="MAP_kinase_kinase_kinase"/>
</dbReference>
<evidence type="ECO:0000256" key="8">
    <source>
        <dbReference type="ARBA" id="ARBA00048329"/>
    </source>
</evidence>
<evidence type="ECO:0000313" key="12">
    <source>
        <dbReference type="EMBL" id="EOY23247.1"/>
    </source>
</evidence>
<evidence type="ECO:0000256" key="4">
    <source>
        <dbReference type="ARBA" id="ARBA00022741"/>
    </source>
</evidence>
<dbReference type="PROSITE" id="PS00107">
    <property type="entry name" value="PROTEIN_KINASE_ATP"/>
    <property type="match status" value="1"/>
</dbReference>
<protein>
    <recommendedName>
        <fullName evidence="2">mitogen-activated protein kinase kinase kinase</fullName>
        <ecNumber evidence="2">2.7.11.25</ecNumber>
    </recommendedName>
</protein>
<evidence type="ECO:0000259" key="11">
    <source>
        <dbReference type="PROSITE" id="PS50011"/>
    </source>
</evidence>
<feature type="region of interest" description="Disordered" evidence="10">
    <location>
        <begin position="957"/>
        <end position="978"/>
    </location>
</feature>
<feature type="compositionally biased region" description="Low complexity" evidence="10">
    <location>
        <begin position="287"/>
        <end position="303"/>
    </location>
</feature>
<feature type="compositionally biased region" description="Low complexity" evidence="10">
    <location>
        <begin position="959"/>
        <end position="978"/>
    </location>
</feature>
<keyword evidence="13" id="KW-1185">Reference proteome</keyword>
<dbReference type="eggNOG" id="KOG0198">
    <property type="taxonomic scope" value="Eukaryota"/>
</dbReference>
<dbReference type="EC" id="2.7.11.25" evidence="2"/>
<evidence type="ECO:0000256" key="10">
    <source>
        <dbReference type="SAM" id="MobiDB-lite"/>
    </source>
</evidence>
<dbReference type="Gene3D" id="1.10.510.10">
    <property type="entry name" value="Transferase(Phosphotransferase) domain 1"/>
    <property type="match status" value="1"/>
</dbReference>
<feature type="compositionally biased region" description="Pro residues" evidence="10">
    <location>
        <begin position="372"/>
        <end position="382"/>
    </location>
</feature>
<evidence type="ECO:0000256" key="9">
    <source>
        <dbReference type="PROSITE-ProRule" id="PRU10141"/>
    </source>
</evidence>
<evidence type="ECO:0000313" key="13">
    <source>
        <dbReference type="Proteomes" id="UP000026915"/>
    </source>
</evidence>
<organism evidence="12 13">
    <name type="scientific">Theobroma cacao</name>
    <name type="common">Cacao</name>
    <name type="synonym">Cocoa</name>
    <dbReference type="NCBI Taxonomy" id="3641"/>
    <lineage>
        <taxon>Eukaryota</taxon>
        <taxon>Viridiplantae</taxon>
        <taxon>Streptophyta</taxon>
        <taxon>Embryophyta</taxon>
        <taxon>Tracheophyta</taxon>
        <taxon>Spermatophyta</taxon>
        <taxon>Magnoliopsida</taxon>
        <taxon>eudicotyledons</taxon>
        <taxon>Gunneridae</taxon>
        <taxon>Pentapetalae</taxon>
        <taxon>rosids</taxon>
        <taxon>malvids</taxon>
        <taxon>Malvales</taxon>
        <taxon>Malvaceae</taxon>
        <taxon>Byttnerioideae</taxon>
        <taxon>Theobroma</taxon>
    </lineage>
</organism>
<feature type="compositionally biased region" description="Polar residues" evidence="10">
    <location>
        <begin position="309"/>
        <end position="322"/>
    </location>
</feature>
<evidence type="ECO:0000256" key="6">
    <source>
        <dbReference type="ARBA" id="ARBA00022840"/>
    </source>
</evidence>
<keyword evidence="5 12" id="KW-0418">Kinase</keyword>
<keyword evidence="4 9" id="KW-0547">Nucleotide-binding</keyword>
<comment type="catalytic activity">
    <reaction evidence="8">
        <text>L-seryl-[protein] + ATP = O-phospho-L-seryl-[protein] + ADP + H(+)</text>
        <dbReference type="Rhea" id="RHEA:17989"/>
        <dbReference type="Rhea" id="RHEA-COMP:9863"/>
        <dbReference type="Rhea" id="RHEA-COMP:11604"/>
        <dbReference type="ChEBI" id="CHEBI:15378"/>
        <dbReference type="ChEBI" id="CHEBI:29999"/>
        <dbReference type="ChEBI" id="CHEBI:30616"/>
        <dbReference type="ChEBI" id="CHEBI:83421"/>
        <dbReference type="ChEBI" id="CHEBI:456216"/>
        <dbReference type="EC" id="2.7.11.25"/>
    </reaction>
</comment>
<evidence type="ECO:0000256" key="2">
    <source>
        <dbReference type="ARBA" id="ARBA00012406"/>
    </source>
</evidence>
<dbReference type="GO" id="GO:0000165">
    <property type="term" value="P:MAPK cascade"/>
    <property type="evidence" value="ECO:0000318"/>
    <property type="project" value="GO_Central"/>
</dbReference>
<dbReference type="Proteomes" id="UP000026915">
    <property type="component" value="Chromosome 3"/>
</dbReference>
<evidence type="ECO:0000256" key="3">
    <source>
        <dbReference type="ARBA" id="ARBA00022679"/>
    </source>
</evidence>
<dbReference type="InterPro" id="IPR011009">
    <property type="entry name" value="Kinase-like_dom_sf"/>
</dbReference>
<comment type="catalytic activity">
    <reaction evidence="7">
        <text>L-threonyl-[protein] + ATP = O-phospho-L-threonyl-[protein] + ADP + H(+)</text>
        <dbReference type="Rhea" id="RHEA:46608"/>
        <dbReference type="Rhea" id="RHEA-COMP:11060"/>
        <dbReference type="Rhea" id="RHEA-COMP:11605"/>
        <dbReference type="ChEBI" id="CHEBI:15378"/>
        <dbReference type="ChEBI" id="CHEBI:30013"/>
        <dbReference type="ChEBI" id="CHEBI:30616"/>
        <dbReference type="ChEBI" id="CHEBI:61977"/>
        <dbReference type="ChEBI" id="CHEBI:456216"/>
        <dbReference type="EC" id="2.7.11.25"/>
    </reaction>
</comment>
<proteinExistence type="inferred from homology"/>
<dbReference type="GO" id="GO:0004709">
    <property type="term" value="F:MAP kinase kinase kinase activity"/>
    <property type="evidence" value="ECO:0000318"/>
    <property type="project" value="GO_Central"/>
</dbReference>
<feature type="compositionally biased region" description="Polar residues" evidence="10">
    <location>
        <begin position="194"/>
        <end position="218"/>
    </location>
</feature>
<feature type="compositionally biased region" description="Polar residues" evidence="10">
    <location>
        <begin position="229"/>
        <end position="246"/>
    </location>
</feature>
<dbReference type="InParanoid" id="A0A061G244"/>
<evidence type="ECO:0000256" key="7">
    <source>
        <dbReference type="ARBA" id="ARBA00047559"/>
    </source>
</evidence>
<feature type="compositionally biased region" description="Polar residues" evidence="10">
    <location>
        <begin position="166"/>
        <end position="186"/>
    </location>
</feature>
<dbReference type="GO" id="GO:0005524">
    <property type="term" value="F:ATP binding"/>
    <property type="evidence" value="ECO:0007669"/>
    <property type="project" value="UniProtKB-UniRule"/>
</dbReference>
<dbReference type="FunFam" id="1.10.510.10:FF:000186">
    <property type="entry name" value="Mitogen-activated protein kinase kinase kinase"/>
    <property type="match status" value="1"/>
</dbReference>
<feature type="compositionally biased region" description="Polar residues" evidence="10">
    <location>
        <begin position="55"/>
        <end position="77"/>
    </location>
</feature>
<dbReference type="AlphaFoldDB" id="A0A061G244"/>
<dbReference type="PROSITE" id="PS50011">
    <property type="entry name" value="PROTEIN_KINASE_DOM"/>
    <property type="match status" value="1"/>
</dbReference>
<dbReference type="OMA" id="NGPSYHD"/>
<dbReference type="InterPro" id="IPR000719">
    <property type="entry name" value="Prot_kinase_dom"/>
</dbReference>
<reference evidence="12 13" key="1">
    <citation type="journal article" date="2013" name="Genome Biol.">
        <title>The genome sequence of the most widely cultivated cacao type and its use to identify candidate genes regulating pod color.</title>
        <authorList>
            <person name="Motamayor J.C."/>
            <person name="Mockaitis K."/>
            <person name="Schmutz J."/>
            <person name="Haiminen N."/>
            <person name="Iii D.L."/>
            <person name="Cornejo O."/>
            <person name="Findley S.D."/>
            <person name="Zheng P."/>
            <person name="Utro F."/>
            <person name="Royaert S."/>
            <person name="Saski C."/>
            <person name="Jenkins J."/>
            <person name="Podicheti R."/>
            <person name="Zhao M."/>
            <person name="Scheffler B.E."/>
            <person name="Stack J.C."/>
            <person name="Feltus F.A."/>
            <person name="Mustiga G.M."/>
            <person name="Amores F."/>
            <person name="Phillips W."/>
            <person name="Marelli J.P."/>
            <person name="May G.D."/>
            <person name="Shapiro H."/>
            <person name="Ma J."/>
            <person name="Bustamante C.D."/>
            <person name="Schnell R.J."/>
            <person name="Main D."/>
            <person name="Gilbert D."/>
            <person name="Parida L."/>
            <person name="Kuhn D.N."/>
        </authorList>
    </citation>
    <scope>NUCLEOTIDE SEQUENCE [LARGE SCALE GENOMIC DNA]</scope>
    <source>
        <strain evidence="13">cv. Matina 1-6</strain>
    </source>
</reference>
<dbReference type="Pfam" id="PF00069">
    <property type="entry name" value="Pkinase"/>
    <property type="match status" value="1"/>
</dbReference>
<evidence type="ECO:0000256" key="1">
    <source>
        <dbReference type="ARBA" id="ARBA00006529"/>
    </source>
</evidence>
<dbReference type="FunCoup" id="A0A061G244">
    <property type="interactions" value="1985"/>
</dbReference>
<dbReference type="PANTHER" id="PTHR48016:SF45">
    <property type="entry name" value="OS04G0559800 PROTEIN"/>
    <property type="match status" value="1"/>
</dbReference>
<dbReference type="EMBL" id="CM001881">
    <property type="protein sequence ID" value="EOY23247.1"/>
    <property type="molecule type" value="Genomic_DNA"/>
</dbReference>
<name>A0A061G244_THECC</name>
<keyword evidence="3" id="KW-0808">Transferase</keyword>
<sequence>MPSWWGKSSSKEVKKKTSKESFIDTLHRKFKIPSEGKPNSRSGVSRRRCTDTISEKGSQSQAVSRSPSPSKQVSRCQSFAERPLAQPLPLPDLHPAIVGRTDSGISISTKPRQEKGSKSSLFLPLPRPACIRHRPNRNDLDGDFITASVSSECSAESDDPTDSLHRSPQATDYDNGTRTAASSPSSLMLKDHSSTVSQSNSREAKKQTSISLGNNISPKSPKRRPISNHVPNLQVPQHGTFTSAPDSSMSSPSRSPMRAFGTEQLMNSPFWVGKTYTDVTLLGSGHCSSPGSGHNSGHNSMGGDMSGQLFWQQSRGSPEYSPNPSPRMASAGPSSRIHSGAVTPIHPRSAGIATESQTSWHDDGKQQSHRLPLPPVTIPTPSPFSHSNSAATSPSVPRSPGRAENPVNPGSRWKKGKLLGRGTFGHVYVGFNSESGEMCAMKEVTLFSDDAKSKESTKQLMQEISLLSRLWHPNIVQYYGSEKVDDRLYIYLEYVSGGSIYKLLQEYGQLKEPVIRSYTQQILSGLAYLHSKSTVHRDIKGANILVDPNGRVKLADFGMAKHIAGQSCPLSFKGSPYWLAPEVIRNTSGYNLAVDIWSLGCTVLEMATTKPPWSQYEGVAAMFKIGNSKELPPIPDCLPDEGKDFVRQCLQRNPLHRPTAVQLLDHPFVKCAAPLERPIPDPEPPDPTPGVTNGVKALCISSLISYFIVVIGEGCRGGQNPKKETKNFKGTNQGLTMPKLPCSNRSLVPTHSYMPNFGSVISLGFWLTTDKSVGIANIFGIGQTRNYSSLDSEQLAVHSSRVSKLHASDVGIPRNVSCPVSPIGSPLLHSRSPQHLNGRMSPSPISSPRTTSGSSTPLTGGNGAIPFGYLKQSAYLQEGFGSMPKPSNGLYVSGSSYHDSNPDIFRGLQSGSHIFSELVPSENDVLGIGRSVHGESYDGQSVLADRVSRQLLKDHATMSPSLDLSPRSPSPSRTGVII</sequence>
<accession>A0A061G244</accession>